<name>A0ABX9U0N4_9GAMM</name>
<protein>
    <submittedName>
        <fullName evidence="1">Uncharacterized protein</fullName>
    </submittedName>
</protein>
<keyword evidence="2" id="KW-1185">Reference proteome</keyword>
<proteinExistence type="predicted"/>
<dbReference type="Proteomes" id="UP000280271">
    <property type="component" value="Unassembled WGS sequence"/>
</dbReference>
<reference evidence="1 2" key="1">
    <citation type="submission" date="2018-09" db="EMBL/GenBank/DDBJ databases">
        <title>The draft genome of Acinetobacter sp. strains.</title>
        <authorList>
            <person name="Qin J."/>
            <person name="Feng Y."/>
            <person name="Zong Z."/>
        </authorList>
    </citation>
    <scope>NUCLEOTIDE SEQUENCE [LARGE SCALE GENOMIC DNA]</scope>
    <source>
        <strain evidence="1 2">WCHAc060005</strain>
    </source>
</reference>
<sequence>MSLGAVYLWEPDVTGKFPNLNETERTAYELYQKHRNTSPKGKKIRDWAEFMVNKLTDDAYSDYFPEETKQWCINLQQELLAEPRAILELDHFDHIAQGDALYRVFYEAVKETGVGFYEPRFAVWGFSVLQVPDNAVAQVLKSHLAPLNTEQQNFDLDSIEAPRNIKKAEELFQLWCSHQSVLKNVELHTFYNRYDFIEPRLCEPDAKTAIASKQRYFIFFNECKNIYYQLYFKLRSFTTSHNINFSFDLTNHFLTPELKEKFGKKLKFRIDLSDIRDITRESHGTYDLNFDFISCKWESAYGVKTFLQEFDKFVKFLNKHFSDGNLQSLQAWAYGDVLDHVLVQMHWSQEFMIIALGLDKNYLQKRYQFHQNILSNEKRESELEYLNDSYKEYQVLMELVREAGTALAPYQKPN</sequence>
<organism evidence="1 2">
    <name type="scientific">Acinetobacter chengduensis</name>
    <dbReference type="NCBI Taxonomy" id="2420890"/>
    <lineage>
        <taxon>Bacteria</taxon>
        <taxon>Pseudomonadati</taxon>
        <taxon>Pseudomonadota</taxon>
        <taxon>Gammaproteobacteria</taxon>
        <taxon>Moraxellales</taxon>
        <taxon>Moraxellaceae</taxon>
        <taxon>Acinetobacter</taxon>
    </lineage>
</organism>
<dbReference type="EMBL" id="RCHC01000001">
    <property type="protein sequence ID" value="RLL24408.1"/>
    <property type="molecule type" value="Genomic_DNA"/>
</dbReference>
<evidence type="ECO:0000313" key="1">
    <source>
        <dbReference type="EMBL" id="RLL24408.1"/>
    </source>
</evidence>
<comment type="caution">
    <text evidence="1">The sequence shown here is derived from an EMBL/GenBank/DDBJ whole genome shotgun (WGS) entry which is preliminary data.</text>
</comment>
<accession>A0ABX9U0N4</accession>
<evidence type="ECO:0000313" key="2">
    <source>
        <dbReference type="Proteomes" id="UP000280271"/>
    </source>
</evidence>
<dbReference type="RefSeq" id="WP_120374183.1">
    <property type="nucleotide sequence ID" value="NZ_RCHC01000001.1"/>
</dbReference>
<gene>
    <name evidence="1" type="ORF">D9K81_00035</name>
</gene>